<keyword evidence="1 6" id="KW-0808">Transferase</keyword>
<dbReference type="Gene3D" id="3.40.50.300">
    <property type="entry name" value="P-loop containing nucleotide triphosphate hydrolases"/>
    <property type="match status" value="1"/>
</dbReference>
<evidence type="ECO:0000259" key="5">
    <source>
        <dbReference type="Pfam" id="PF06144"/>
    </source>
</evidence>
<evidence type="ECO:0000313" key="6">
    <source>
        <dbReference type="EMBL" id="AFC25991.1"/>
    </source>
</evidence>
<protein>
    <submittedName>
        <fullName evidence="6">DNA polymerase III, delta subunit</fullName>
        <ecNumber evidence="6">2.7.7.7</ecNumber>
    </submittedName>
</protein>
<dbReference type="NCBIfam" id="TIGR01128">
    <property type="entry name" value="holA"/>
    <property type="match status" value="1"/>
</dbReference>
<dbReference type="AlphaFoldDB" id="H6KZY4"/>
<dbReference type="EC" id="2.7.7.7" evidence="6"/>
<evidence type="ECO:0000256" key="4">
    <source>
        <dbReference type="ARBA" id="ARBA00022932"/>
    </source>
</evidence>
<dbReference type="InterPro" id="IPR010372">
    <property type="entry name" value="DNA_pol3_delta_N"/>
</dbReference>
<dbReference type="PANTHER" id="PTHR34388">
    <property type="entry name" value="DNA POLYMERASE III SUBUNIT DELTA"/>
    <property type="match status" value="1"/>
</dbReference>
<dbReference type="GO" id="GO:0003887">
    <property type="term" value="F:DNA-directed DNA polymerase activity"/>
    <property type="evidence" value="ECO:0007669"/>
    <property type="project" value="UniProtKB-KW"/>
</dbReference>
<gene>
    <name evidence="6" type="primary">holA</name>
    <name evidence="6" type="ordered locus">SGRA_3263</name>
</gene>
<dbReference type="SUPFAM" id="SSF52540">
    <property type="entry name" value="P-loop containing nucleoside triphosphate hydrolases"/>
    <property type="match status" value="1"/>
</dbReference>
<organism evidence="6 7">
    <name type="scientific">Saprospira grandis (strain Lewin)</name>
    <dbReference type="NCBI Taxonomy" id="984262"/>
    <lineage>
        <taxon>Bacteria</taxon>
        <taxon>Pseudomonadati</taxon>
        <taxon>Bacteroidota</taxon>
        <taxon>Saprospiria</taxon>
        <taxon>Saprospirales</taxon>
        <taxon>Saprospiraceae</taxon>
        <taxon>Saprospira</taxon>
    </lineage>
</organism>
<dbReference type="InterPro" id="IPR005790">
    <property type="entry name" value="DNA_polIII_delta"/>
</dbReference>
<dbReference type="KEGG" id="sgn:SGRA_3263"/>
<keyword evidence="4" id="KW-0239">DNA-directed DNA polymerase</keyword>
<dbReference type="RefSeq" id="WP_015693586.1">
    <property type="nucleotide sequence ID" value="NC_016940.1"/>
</dbReference>
<dbReference type="Pfam" id="PF06144">
    <property type="entry name" value="DNA_pol3_delta"/>
    <property type="match status" value="1"/>
</dbReference>
<dbReference type="GO" id="GO:0006261">
    <property type="term" value="P:DNA-templated DNA replication"/>
    <property type="evidence" value="ECO:0007669"/>
    <property type="project" value="TreeGrafter"/>
</dbReference>
<accession>H6KZY4</accession>
<dbReference type="InterPro" id="IPR027417">
    <property type="entry name" value="P-loop_NTPase"/>
</dbReference>
<dbReference type="STRING" id="984262.SGRA_3263"/>
<dbReference type="PANTHER" id="PTHR34388:SF1">
    <property type="entry name" value="DNA POLYMERASE III SUBUNIT DELTA"/>
    <property type="match status" value="1"/>
</dbReference>
<proteinExistence type="predicted"/>
<dbReference type="Gene3D" id="1.10.8.60">
    <property type="match status" value="1"/>
</dbReference>
<reference evidence="6 7" key="1">
    <citation type="journal article" date="2012" name="Stand. Genomic Sci.">
        <title>Complete genome sequencing and analysis of Saprospira grandis str. Lewin, a predatory marine bacterium.</title>
        <authorList>
            <person name="Saw J.H."/>
            <person name="Yuryev A."/>
            <person name="Kanbe M."/>
            <person name="Hou S."/>
            <person name="Young A.G."/>
            <person name="Aizawa S."/>
            <person name="Alam M."/>
        </authorList>
    </citation>
    <scope>NUCLEOTIDE SEQUENCE [LARGE SCALE GENOMIC DNA]</scope>
    <source>
        <strain evidence="6 7">Lewin</strain>
    </source>
</reference>
<dbReference type="EMBL" id="CP002831">
    <property type="protein sequence ID" value="AFC25991.1"/>
    <property type="molecule type" value="Genomic_DNA"/>
</dbReference>
<keyword evidence="2 6" id="KW-0548">Nucleotidyltransferase</keyword>
<name>H6KZY4_SAPGL</name>
<sequence length="356" mass="40467">MASPKEIIRDVKQGKIAPIYFLHGEEEFYIDEIADFIEANALSEDQKAFNQTILYGKDTDFKQVLDAARRYPMLAERQLVVLKEAQSMRSLDQLEAYVKNPLPTTLLLILHKHKKLDSRKKLGKSLKAAEKAGKAVLFESKKPYENELPNWIRNYLKDKGAQIEEEAGQLLAEYLGNDLSKIANELEKLLINQPKGQLIGKAEIEKNIGISKDYNVFELQSALAQKDALKAQRIVKYYQANPKAGPLPMLTGVLYNFFSKAYICRFLSNLDDVSIAAAIGQRAYGRPGQKTKRFADYRYVQKNYSLPQLEAIIALLKIYDLRSKGVGWPQVGDFFNEQTESGQLLQELVSRILQID</sequence>
<evidence type="ECO:0000256" key="1">
    <source>
        <dbReference type="ARBA" id="ARBA00022679"/>
    </source>
</evidence>
<feature type="domain" description="DNA polymerase III delta N-terminal" evidence="5">
    <location>
        <begin position="20"/>
        <end position="128"/>
    </location>
</feature>
<dbReference type="GO" id="GO:0003677">
    <property type="term" value="F:DNA binding"/>
    <property type="evidence" value="ECO:0007669"/>
    <property type="project" value="InterPro"/>
</dbReference>
<keyword evidence="3" id="KW-0235">DNA replication</keyword>
<keyword evidence="7" id="KW-1185">Reference proteome</keyword>
<dbReference type="Proteomes" id="UP000007519">
    <property type="component" value="Chromosome"/>
</dbReference>
<evidence type="ECO:0000256" key="2">
    <source>
        <dbReference type="ARBA" id="ARBA00022695"/>
    </source>
</evidence>
<dbReference type="eggNOG" id="COG1466">
    <property type="taxonomic scope" value="Bacteria"/>
</dbReference>
<evidence type="ECO:0000313" key="7">
    <source>
        <dbReference type="Proteomes" id="UP000007519"/>
    </source>
</evidence>
<dbReference type="Gene3D" id="1.20.272.10">
    <property type="match status" value="1"/>
</dbReference>
<evidence type="ECO:0000256" key="3">
    <source>
        <dbReference type="ARBA" id="ARBA00022705"/>
    </source>
</evidence>
<dbReference type="OrthoDB" id="1172326at2"/>
<dbReference type="GO" id="GO:0009360">
    <property type="term" value="C:DNA polymerase III complex"/>
    <property type="evidence" value="ECO:0007669"/>
    <property type="project" value="InterPro"/>
</dbReference>
<dbReference type="HOGENOM" id="CLU_044694_3_0_10"/>